<accession>A0A8G2CIV5</accession>
<gene>
    <name evidence="3" type="ORF">SAMN05421828_101254</name>
</gene>
<dbReference type="Gene3D" id="3.90.1300.10">
    <property type="entry name" value="Amidase signature (AS) domain"/>
    <property type="match status" value="1"/>
</dbReference>
<dbReference type="EMBL" id="FTNE01000001">
    <property type="protein sequence ID" value="SIQ09611.1"/>
    <property type="molecule type" value="Genomic_DNA"/>
</dbReference>
<dbReference type="SUPFAM" id="SSF75304">
    <property type="entry name" value="Amidase signature (AS) enzymes"/>
    <property type="match status" value="1"/>
</dbReference>
<name>A0A8G2CIV5_ACIRU</name>
<proteinExistence type="predicted"/>
<organism evidence="3 4">
    <name type="scientific">Acidiphilium rubrum</name>
    <dbReference type="NCBI Taxonomy" id="526"/>
    <lineage>
        <taxon>Bacteria</taxon>
        <taxon>Pseudomonadati</taxon>
        <taxon>Pseudomonadota</taxon>
        <taxon>Alphaproteobacteria</taxon>
        <taxon>Acetobacterales</taxon>
        <taxon>Acidocellaceae</taxon>
        <taxon>Acidiphilium</taxon>
    </lineage>
</organism>
<reference evidence="3 4" key="1">
    <citation type="submission" date="2017-01" db="EMBL/GenBank/DDBJ databases">
        <authorList>
            <person name="Varghese N."/>
            <person name="Submissions S."/>
        </authorList>
    </citation>
    <scope>NUCLEOTIDE SEQUENCE [LARGE SCALE GENOMIC DNA]</scope>
    <source>
        <strain evidence="3 4">ATCC 35905</strain>
    </source>
</reference>
<dbReference type="InterPro" id="IPR036928">
    <property type="entry name" value="AS_sf"/>
</dbReference>
<evidence type="ECO:0000313" key="3">
    <source>
        <dbReference type="EMBL" id="SIQ09611.1"/>
    </source>
</evidence>
<dbReference type="Proteomes" id="UP000186308">
    <property type="component" value="Unassembled WGS sequence"/>
</dbReference>
<keyword evidence="4" id="KW-1185">Reference proteome</keyword>
<dbReference type="InterPro" id="IPR023631">
    <property type="entry name" value="Amidase_dom"/>
</dbReference>
<evidence type="ECO:0000313" key="4">
    <source>
        <dbReference type="Proteomes" id="UP000186308"/>
    </source>
</evidence>
<dbReference type="InterPro" id="IPR000120">
    <property type="entry name" value="Amidase"/>
</dbReference>
<evidence type="ECO:0000259" key="2">
    <source>
        <dbReference type="Pfam" id="PF01425"/>
    </source>
</evidence>
<sequence length="556" mass="59044">MDQAVQPIVTAQDIEAAERVVGVCYTPAERALVAAEIAEQIGLAAARRADTMRRNRDDEDMPPATVFDPRLPGFRMPESAPLHLPSTMLPLPDDDIDIAFAPITAQIGWIRAGSLTATRLTQIYLDRIAQQNPVLHCYARLNPTALDEAAALDARGVRGDWAGPLHGIPYACKDIIDTAGLATDWGAQPFEGRVPVADAIVVRRLRAAGAIILGKSTVGALAYGDIWHGGQTRNPWNPAEGSSGSSAGSASATAAGLCGFSLGTETYGSIVSPSTRCGTVGLRPSFGRVARSGVMSLCPSLDKIGPIGRSVDDCALVMAVINGADATDVSSIEAPFGGDLARDLTTLRVGYFPADVEGEGSLDQDRAILEHCRALGVHLVALTRPDLPYDSLTSILMAEAAALFEPLTLSDRDDLLTWQDADAWPNQFRMARFLSAVDHIQLDRLRRRVMIAMDTLFTEVDVMIGPALAGPMLGITNFTGHPCLCLPSGFIASPSRIADTLAGTRTATDAPTHHVPHASSLWGRLFDEAPMLALGRALESRLGLALRPPARTATSP</sequence>
<dbReference type="Pfam" id="PF01425">
    <property type="entry name" value="Amidase"/>
    <property type="match status" value="1"/>
</dbReference>
<dbReference type="OrthoDB" id="9811471at2"/>
<protein>
    <submittedName>
        <fullName evidence="3">Asp-tRNAAsn/Glu-tRNAGln amidotransferase A subunit</fullName>
    </submittedName>
</protein>
<keyword evidence="3" id="KW-0808">Transferase</keyword>
<dbReference type="GO" id="GO:0016740">
    <property type="term" value="F:transferase activity"/>
    <property type="evidence" value="ECO:0007669"/>
    <property type="project" value="UniProtKB-KW"/>
</dbReference>
<comment type="caution">
    <text evidence="3">The sequence shown here is derived from an EMBL/GenBank/DDBJ whole genome shotgun (WGS) entry which is preliminary data.</text>
</comment>
<dbReference type="GO" id="GO:0050567">
    <property type="term" value="F:glutaminyl-tRNA synthase (glutamine-hydrolyzing) activity"/>
    <property type="evidence" value="ECO:0007669"/>
    <property type="project" value="TreeGrafter"/>
</dbReference>
<feature type="region of interest" description="Disordered" evidence="1">
    <location>
        <begin position="52"/>
        <end position="72"/>
    </location>
</feature>
<dbReference type="AlphaFoldDB" id="A0A8G2CIV5"/>
<dbReference type="RefSeq" id="WP_029312705.1">
    <property type="nucleotide sequence ID" value="NZ_FTNE01000001.1"/>
</dbReference>
<feature type="domain" description="Amidase" evidence="2">
    <location>
        <begin position="120"/>
        <end position="476"/>
    </location>
</feature>
<dbReference type="PANTHER" id="PTHR11895:SF73">
    <property type="entry name" value="AMIDASE FAMILY PROTEIN"/>
    <property type="match status" value="1"/>
</dbReference>
<dbReference type="PANTHER" id="PTHR11895">
    <property type="entry name" value="TRANSAMIDASE"/>
    <property type="match status" value="1"/>
</dbReference>
<evidence type="ECO:0000256" key="1">
    <source>
        <dbReference type="SAM" id="MobiDB-lite"/>
    </source>
</evidence>